<dbReference type="EMBL" id="DUZY01000007">
    <property type="protein sequence ID" value="DAD45616.1"/>
    <property type="molecule type" value="Genomic_DNA"/>
</dbReference>
<feature type="domain" description="Sieve element occlusion N-terminal" evidence="1">
    <location>
        <begin position="18"/>
        <end position="259"/>
    </location>
</feature>
<dbReference type="Proteomes" id="UP000607653">
    <property type="component" value="Unassembled WGS sequence"/>
</dbReference>
<dbReference type="InterPro" id="IPR027944">
    <property type="entry name" value="SEO_C"/>
</dbReference>
<evidence type="ECO:0000313" key="3">
    <source>
        <dbReference type="EMBL" id="DAD45616.1"/>
    </source>
</evidence>
<dbReference type="AlphaFoldDB" id="A0A822ZRQ4"/>
<evidence type="ECO:0008006" key="5">
    <source>
        <dbReference type="Google" id="ProtNLM"/>
    </source>
</evidence>
<reference evidence="3 4" key="1">
    <citation type="journal article" date="2020" name="Mol. Biol. Evol.">
        <title>Distinct Expression and Methylation Patterns for Genes with Different Fates following a Single Whole-Genome Duplication in Flowering Plants.</title>
        <authorList>
            <person name="Shi T."/>
            <person name="Rahmani R.S."/>
            <person name="Gugger P.F."/>
            <person name="Wang M."/>
            <person name="Li H."/>
            <person name="Zhang Y."/>
            <person name="Li Z."/>
            <person name="Wang Q."/>
            <person name="Van de Peer Y."/>
            <person name="Marchal K."/>
            <person name="Chen J."/>
        </authorList>
    </citation>
    <scope>NUCLEOTIDE SEQUENCE [LARGE SCALE GENOMIC DNA]</scope>
    <source>
        <tissue evidence="3">Leaf</tissue>
    </source>
</reference>
<dbReference type="PANTHER" id="PTHR33232">
    <property type="entry name" value="PROTEIN SIEVE ELEMENT OCCLUSION B-LIKE"/>
    <property type="match status" value="1"/>
</dbReference>
<comment type="caution">
    <text evidence="3">The sequence shown here is derived from an EMBL/GenBank/DDBJ whole genome shotgun (WGS) entry which is preliminary data.</text>
</comment>
<dbReference type="InterPro" id="IPR027942">
    <property type="entry name" value="SEO_N"/>
</dbReference>
<evidence type="ECO:0000259" key="1">
    <source>
        <dbReference type="Pfam" id="PF14576"/>
    </source>
</evidence>
<name>A0A822ZRQ4_NELNU</name>
<dbReference type="GO" id="GO:0010088">
    <property type="term" value="P:phloem development"/>
    <property type="evidence" value="ECO:0007669"/>
    <property type="project" value="InterPro"/>
</dbReference>
<feature type="domain" description="Sieve element occlusion C-terminal" evidence="2">
    <location>
        <begin position="453"/>
        <end position="696"/>
    </location>
</feature>
<dbReference type="Pfam" id="PF14576">
    <property type="entry name" value="SEO_N"/>
    <property type="match status" value="1"/>
</dbReference>
<dbReference type="InterPro" id="IPR039299">
    <property type="entry name" value="SEOA"/>
</dbReference>
<keyword evidence="4" id="KW-1185">Reference proteome</keyword>
<evidence type="ECO:0000313" key="4">
    <source>
        <dbReference type="Proteomes" id="UP000607653"/>
    </source>
</evidence>
<protein>
    <recommendedName>
        <fullName evidence="5">Protein SIEVE ELEMENT OCCLUSION B-like</fullName>
    </recommendedName>
</protein>
<gene>
    <name evidence="3" type="ORF">HUJ06_003846</name>
</gene>
<proteinExistence type="predicted"/>
<organism evidence="3 4">
    <name type="scientific">Nelumbo nucifera</name>
    <name type="common">Sacred lotus</name>
    <dbReference type="NCBI Taxonomy" id="4432"/>
    <lineage>
        <taxon>Eukaryota</taxon>
        <taxon>Viridiplantae</taxon>
        <taxon>Streptophyta</taxon>
        <taxon>Embryophyta</taxon>
        <taxon>Tracheophyta</taxon>
        <taxon>Spermatophyta</taxon>
        <taxon>Magnoliopsida</taxon>
        <taxon>Proteales</taxon>
        <taxon>Nelumbonaceae</taxon>
        <taxon>Nelumbo</taxon>
    </lineage>
</organism>
<dbReference type="PANTHER" id="PTHR33232:SF20">
    <property type="entry name" value="PROTEIN SIEVE ELEMENT OCCLUSION B-LIKE"/>
    <property type="match status" value="1"/>
</dbReference>
<accession>A0A822ZRQ4</accession>
<dbReference type="Pfam" id="PF14577">
    <property type="entry name" value="SEO_C"/>
    <property type="match status" value="1"/>
</dbReference>
<evidence type="ECO:0000259" key="2">
    <source>
        <dbReference type="Pfam" id="PF14577"/>
    </source>
</evidence>
<sequence>MAQICPCANSSFIYLFGDDIDIEEVHKTHESGNAFSDYEGVVRIITDILKPAFVVYRKVVEEKGPENEVPESSKDPLKLELLQIIQEIYWKMLCTCYCEGKPRLGVDGDEKECIKYMFGLVKKYPYDAKLLLVLAAFALIYREYLWSTQDDTSQVDSYRNLKQRIFCKGKLSEEEKEHLKSLNSLVTKMLHLTKPIISLTSYTNIEYQSLYVRIVAYHMIRAVVVCFSSTMKLIKVKYTYSSEEMKLKTKQLIKRLDELKHAEKFLNDLKEQADCSNFAMDCFVKPSHTDVVDLIKKLFIKPAEGAGLKRDGKDVLNFEVLKGKSVGLFISDLDYYQENISEKFKALTTVYKEYNKTLFEVIWFPIVEEGQKEDPDPKADKNQMPWFWCKPSTIKRPFKCYIKECWNYQKKPILVVLDKEGKIISPNALPMIEIWGTRAHPFSKDKEAELWRNEEDRWNKEKWALIFNRLDTKILSMGKTLCLLGGSDVQWLRSFVIQIRDIKEKLNQMDIAIVYMGSNLLDEQKLQSILSTLTKDNEQHFFQPLEEKKGNESVTWPKRIIDFWRYLENYQYLRMENCEKPFHEDEILKELMPMSSFNAIADRWAIIFQGFAEVKEFFKFNGEEWSKCSEKLDMKISSGKPKTPTEDKFWKVLQAAQQEHCFRLVVPQTTAHYSRMVLKCLKCDRSMEKTFLYTCCAKESSQSTI</sequence>